<keyword evidence="2" id="KW-1185">Reference proteome</keyword>
<gene>
    <name evidence="1" type="ORF">DdX_17057</name>
</gene>
<dbReference type="Proteomes" id="UP001201812">
    <property type="component" value="Unassembled WGS sequence"/>
</dbReference>
<reference evidence="1" key="1">
    <citation type="submission" date="2022-01" db="EMBL/GenBank/DDBJ databases">
        <title>Genome Sequence Resource for Two Populations of Ditylenchus destructor, the Migratory Endoparasitic Phytonematode.</title>
        <authorList>
            <person name="Zhang H."/>
            <person name="Lin R."/>
            <person name="Xie B."/>
        </authorList>
    </citation>
    <scope>NUCLEOTIDE SEQUENCE</scope>
    <source>
        <strain evidence="1">BazhouSP</strain>
    </source>
</reference>
<name>A0AAD4QW47_9BILA</name>
<comment type="caution">
    <text evidence="1">The sequence shown here is derived from an EMBL/GenBank/DDBJ whole genome shotgun (WGS) entry which is preliminary data.</text>
</comment>
<dbReference type="EMBL" id="JAKKPZ010000164">
    <property type="protein sequence ID" value="KAI1699856.1"/>
    <property type="molecule type" value="Genomic_DNA"/>
</dbReference>
<sequence>MFPQQSVSENLSAMNRSTFLLFLCVFALSEVSLTAVKMRISGAGGGKHSNVMRRVRSVSVSELSENVPSCPNDSQCNDVCVHFGSGGGGMRQDFWNGMCKCDVGKDFKTDEMCVEACKILGLGGGFVPSDDELDCECNPCRKSQD</sequence>
<organism evidence="1 2">
    <name type="scientific">Ditylenchus destructor</name>
    <dbReference type="NCBI Taxonomy" id="166010"/>
    <lineage>
        <taxon>Eukaryota</taxon>
        <taxon>Metazoa</taxon>
        <taxon>Ecdysozoa</taxon>
        <taxon>Nematoda</taxon>
        <taxon>Chromadorea</taxon>
        <taxon>Rhabditida</taxon>
        <taxon>Tylenchina</taxon>
        <taxon>Tylenchomorpha</taxon>
        <taxon>Sphaerularioidea</taxon>
        <taxon>Anguinidae</taxon>
        <taxon>Anguininae</taxon>
        <taxon>Ditylenchus</taxon>
    </lineage>
</organism>
<proteinExistence type="predicted"/>
<evidence type="ECO:0000313" key="1">
    <source>
        <dbReference type="EMBL" id="KAI1699856.1"/>
    </source>
</evidence>
<evidence type="ECO:0000313" key="2">
    <source>
        <dbReference type="Proteomes" id="UP001201812"/>
    </source>
</evidence>
<dbReference type="AlphaFoldDB" id="A0AAD4QW47"/>
<protein>
    <submittedName>
        <fullName evidence="1">Uncharacterized protein</fullName>
    </submittedName>
</protein>
<accession>A0AAD4QW47</accession>